<dbReference type="Pfam" id="PF00149">
    <property type="entry name" value="Metallophos"/>
    <property type="match status" value="1"/>
</dbReference>
<dbReference type="GO" id="GO:0000166">
    <property type="term" value="F:nucleotide binding"/>
    <property type="evidence" value="ECO:0007669"/>
    <property type="project" value="UniProtKB-KW"/>
</dbReference>
<evidence type="ECO:0000256" key="1">
    <source>
        <dbReference type="ARBA" id="ARBA00022729"/>
    </source>
</evidence>
<dbReference type="GO" id="GO:0008253">
    <property type="term" value="F:5'-nucleotidase activity"/>
    <property type="evidence" value="ECO:0007669"/>
    <property type="project" value="UniProtKB-EC"/>
</dbReference>
<dbReference type="SUPFAM" id="SSF55816">
    <property type="entry name" value="5'-nucleotidase (syn. UDP-sugar hydrolase), C-terminal domain"/>
    <property type="match status" value="1"/>
</dbReference>
<evidence type="ECO:0000313" key="5">
    <source>
        <dbReference type="EMBL" id="CAA9350816.1"/>
    </source>
</evidence>
<dbReference type="GO" id="GO:0009166">
    <property type="term" value="P:nucleotide catabolic process"/>
    <property type="evidence" value="ECO:0007669"/>
    <property type="project" value="InterPro"/>
</dbReference>
<feature type="chain" id="PRO_5027138841" evidence="2">
    <location>
        <begin position="28"/>
        <end position="630"/>
    </location>
</feature>
<dbReference type="GO" id="GO:0008768">
    <property type="term" value="F:UDP-sugar diphosphatase activity"/>
    <property type="evidence" value="ECO:0007669"/>
    <property type="project" value="TreeGrafter"/>
</dbReference>
<dbReference type="InterPro" id="IPR008334">
    <property type="entry name" value="5'-Nucleotdase_C"/>
</dbReference>
<dbReference type="InterPro" id="IPR036907">
    <property type="entry name" value="5'-Nucleotdase_C_sf"/>
</dbReference>
<dbReference type="Gene3D" id="3.90.780.10">
    <property type="entry name" value="5'-Nucleotidase, C-terminal domain"/>
    <property type="match status" value="1"/>
</dbReference>
<dbReference type="Gene3D" id="3.60.21.10">
    <property type="match status" value="1"/>
</dbReference>
<dbReference type="GO" id="GO:0030288">
    <property type="term" value="C:outer membrane-bounded periplasmic space"/>
    <property type="evidence" value="ECO:0007669"/>
    <property type="project" value="TreeGrafter"/>
</dbReference>
<dbReference type="PANTHER" id="PTHR11575">
    <property type="entry name" value="5'-NUCLEOTIDASE-RELATED"/>
    <property type="match status" value="1"/>
</dbReference>
<accession>A0A6J4M7V9</accession>
<reference evidence="5" key="1">
    <citation type="submission" date="2020-02" db="EMBL/GenBank/DDBJ databases">
        <authorList>
            <person name="Meier V. D."/>
        </authorList>
    </citation>
    <scope>NUCLEOTIDE SEQUENCE</scope>
    <source>
        <strain evidence="5">AVDCRST_MAG34</strain>
    </source>
</reference>
<dbReference type="InterPro" id="IPR006179">
    <property type="entry name" value="5_nucleotidase/apyrase"/>
</dbReference>
<dbReference type="PRINTS" id="PR01607">
    <property type="entry name" value="APYRASEFAMLY"/>
</dbReference>
<organism evidence="5">
    <name type="scientific">uncultured Nocardioidaceae bacterium</name>
    <dbReference type="NCBI Taxonomy" id="253824"/>
    <lineage>
        <taxon>Bacteria</taxon>
        <taxon>Bacillati</taxon>
        <taxon>Actinomycetota</taxon>
        <taxon>Actinomycetes</taxon>
        <taxon>Propionibacteriales</taxon>
        <taxon>Nocardioidaceae</taxon>
        <taxon>environmental samples</taxon>
    </lineage>
</organism>
<gene>
    <name evidence="5" type="ORF">AVDCRST_MAG34-1746</name>
</gene>
<keyword evidence="2 5" id="KW-0378">Hydrolase</keyword>
<proteinExistence type="inferred from homology"/>
<dbReference type="AlphaFoldDB" id="A0A6J4M7V9"/>
<dbReference type="SUPFAM" id="SSF56300">
    <property type="entry name" value="Metallo-dependent phosphatases"/>
    <property type="match status" value="1"/>
</dbReference>
<evidence type="ECO:0000256" key="2">
    <source>
        <dbReference type="RuleBase" id="RU362119"/>
    </source>
</evidence>
<dbReference type="EMBL" id="CADCUI010000037">
    <property type="protein sequence ID" value="CAA9350816.1"/>
    <property type="molecule type" value="Genomic_DNA"/>
</dbReference>
<evidence type="ECO:0000259" key="3">
    <source>
        <dbReference type="Pfam" id="PF00149"/>
    </source>
</evidence>
<keyword evidence="2" id="KW-0547">Nucleotide-binding</keyword>
<dbReference type="Pfam" id="PF02872">
    <property type="entry name" value="5_nucleotid_C"/>
    <property type="match status" value="1"/>
</dbReference>
<evidence type="ECO:0000259" key="4">
    <source>
        <dbReference type="Pfam" id="PF02872"/>
    </source>
</evidence>
<keyword evidence="1 2" id="KW-0732">Signal</keyword>
<sequence length="630" mass="66231">MPRPSRPLVALSAAVAVSLGFGSTAFATDSTSGTSGTSGQASYARTAQERAVQPVKIDLLALNDFHGNLEVVPPTSSSGRINNTPAGGAAYLASLLREERAKSRAAGAHPLTVAAGDLIGGSPLLSAAFHDEPSIKALNRMRLQVASVGNHEFDEGWRELRRMQRGGCIEDGAGADGQDSCPEGQGFAGAKFRYLAANVKFEDPAKHGGRETVFPATKVLKVGGVKVGFIGMTLEDTPSIVAQAGIKGLRFTDEVRTANKLVPQLKARGVQAIVVLLHEGVTPTDSTAYNDCTGVSGPALDISTRLRPAIDAVVSGHTHQPYNCVVDDPAGQPRLLTSAASFGRMVTKLHLLVDPRSGDVIRPAEYAENLIVENGDSVTPHNAILGLIETYTELVAPIRDAVIGHIAPVGTPAQVLTEETDPDGRDSPLGNLIADAQKADPSAVPAGGEEPVVALMNPGGIRADLIENEAGDITYGAAFTVQPFNNFVVSMDLTGEQIRRVLNQQWNGENEGDEQQILQVSGLEYTWDESDAAQPTPAGAEEGPNALVGDVLIDADGDPGTPLVPLEDATTYRVVMNNFLADGGDNFTVLPEGTNRYVGGLDIDSLVAYLEANDPIDPDDYPTDRISSVD</sequence>
<dbReference type="EC" id="3.1.3.5" evidence="5"/>
<feature type="domain" description="5'-Nucleotidase C-terminal" evidence="4">
    <location>
        <begin position="421"/>
        <end position="591"/>
    </location>
</feature>
<dbReference type="InterPro" id="IPR004843">
    <property type="entry name" value="Calcineurin-like_PHP"/>
</dbReference>
<feature type="signal peptide" evidence="2">
    <location>
        <begin position="1"/>
        <end position="27"/>
    </location>
</feature>
<name>A0A6J4M7V9_9ACTN</name>
<comment type="similarity">
    <text evidence="2">Belongs to the 5'-nucleotidase family.</text>
</comment>
<feature type="domain" description="Calcineurin-like phosphoesterase" evidence="3">
    <location>
        <begin position="60"/>
        <end position="321"/>
    </location>
</feature>
<dbReference type="InterPro" id="IPR029052">
    <property type="entry name" value="Metallo-depent_PP-like"/>
</dbReference>
<protein>
    <submittedName>
        <fullName evidence="5">5'-nucleotidase</fullName>
        <ecNumber evidence="5">3.1.3.5</ecNumber>
    </submittedName>
</protein>
<dbReference type="PANTHER" id="PTHR11575:SF24">
    <property type="entry name" value="5'-NUCLEOTIDASE"/>
    <property type="match status" value="1"/>
</dbReference>